<evidence type="ECO:0000256" key="1">
    <source>
        <dbReference type="ARBA" id="ARBA00022598"/>
    </source>
</evidence>
<protein>
    <recommendedName>
        <fullName evidence="2">AMP-binding enzyme C-terminal domain-containing protein</fullName>
    </recommendedName>
</protein>
<proteinExistence type="predicted"/>
<dbReference type="AlphaFoldDB" id="A0A8J8Q1N4"/>
<feature type="domain" description="AMP-binding enzyme C-terminal" evidence="2">
    <location>
        <begin position="34"/>
        <end position="71"/>
    </location>
</feature>
<dbReference type="Pfam" id="PF13193">
    <property type="entry name" value="AMP-binding_C"/>
    <property type="match status" value="1"/>
</dbReference>
<comment type="caution">
    <text evidence="3">The sequence shown here is derived from an EMBL/GenBank/DDBJ whole genome shotgun (WGS) entry which is preliminary data.</text>
</comment>
<dbReference type="InterPro" id="IPR045851">
    <property type="entry name" value="AMP-bd_C_sf"/>
</dbReference>
<dbReference type="EMBL" id="PHNJ01000010">
    <property type="protein sequence ID" value="TYL37332.1"/>
    <property type="molecule type" value="Genomic_DNA"/>
</dbReference>
<dbReference type="PANTHER" id="PTHR43352:SF1">
    <property type="entry name" value="ANTHRANILATE--COA LIGASE"/>
    <property type="match status" value="1"/>
</dbReference>
<gene>
    <name evidence="3" type="ORF">CV102_17050</name>
</gene>
<keyword evidence="4" id="KW-1185">Reference proteome</keyword>
<accession>A0A8J8Q1N4</accession>
<dbReference type="InterPro" id="IPR025110">
    <property type="entry name" value="AMP-bd_C"/>
</dbReference>
<evidence type="ECO:0000259" key="2">
    <source>
        <dbReference type="Pfam" id="PF13193"/>
    </source>
</evidence>
<dbReference type="RefSeq" id="WP_148859195.1">
    <property type="nucleotide sequence ID" value="NZ_PHNJ01000010.1"/>
</dbReference>
<evidence type="ECO:0000313" key="4">
    <source>
        <dbReference type="Proteomes" id="UP000766904"/>
    </source>
</evidence>
<evidence type="ECO:0000313" key="3">
    <source>
        <dbReference type="EMBL" id="TYL37332.1"/>
    </source>
</evidence>
<dbReference type="Proteomes" id="UP000766904">
    <property type="component" value="Unassembled WGS sequence"/>
</dbReference>
<sequence>MNRICPLIISVSGDDSHATASVMSSNPSEDHFPAESLGDELKGHMKDRLAKYEYPRELEFVDELPRTATGKIKRIALREESETAPLE</sequence>
<reference evidence="3" key="1">
    <citation type="submission" date="2017-11" db="EMBL/GenBank/DDBJ databases">
        <authorList>
            <person name="Kajale S.C."/>
            <person name="Sharma A."/>
        </authorList>
    </citation>
    <scope>NUCLEOTIDE SEQUENCE</scope>
    <source>
        <strain evidence="3">LS1_42</strain>
    </source>
</reference>
<keyword evidence="1" id="KW-0436">Ligase</keyword>
<dbReference type="GO" id="GO:0016878">
    <property type="term" value="F:acid-thiol ligase activity"/>
    <property type="evidence" value="ECO:0007669"/>
    <property type="project" value="TreeGrafter"/>
</dbReference>
<dbReference type="SUPFAM" id="SSF56801">
    <property type="entry name" value="Acetyl-CoA synthetase-like"/>
    <property type="match status" value="1"/>
</dbReference>
<dbReference type="PANTHER" id="PTHR43352">
    <property type="entry name" value="ACETYL-COA SYNTHETASE"/>
    <property type="match status" value="1"/>
</dbReference>
<dbReference type="Gene3D" id="3.30.300.30">
    <property type="match status" value="1"/>
</dbReference>
<dbReference type="GO" id="GO:0044550">
    <property type="term" value="P:secondary metabolite biosynthetic process"/>
    <property type="evidence" value="ECO:0007669"/>
    <property type="project" value="TreeGrafter"/>
</dbReference>
<name>A0A8J8Q1N4_9EURY</name>
<organism evidence="3 4">
    <name type="scientific">Natronococcus pandeyae</name>
    <dbReference type="NCBI Taxonomy" id="2055836"/>
    <lineage>
        <taxon>Archaea</taxon>
        <taxon>Methanobacteriati</taxon>
        <taxon>Methanobacteriota</taxon>
        <taxon>Stenosarchaea group</taxon>
        <taxon>Halobacteria</taxon>
        <taxon>Halobacteriales</taxon>
        <taxon>Natrialbaceae</taxon>
        <taxon>Natronococcus</taxon>
    </lineage>
</organism>